<evidence type="ECO:0000313" key="2">
    <source>
        <dbReference type="Proteomes" id="UP001500339"/>
    </source>
</evidence>
<accession>A0ABN1J245</accession>
<dbReference type="RefSeq" id="WP_343769746.1">
    <property type="nucleotide sequence ID" value="NZ_BAAACF010000002.1"/>
</dbReference>
<keyword evidence="2" id="KW-1185">Reference proteome</keyword>
<reference evidence="1 2" key="1">
    <citation type="journal article" date="2019" name="Int. J. Syst. Evol. Microbiol.">
        <title>The Global Catalogue of Microorganisms (GCM) 10K type strain sequencing project: providing services to taxonomists for standard genome sequencing and annotation.</title>
        <authorList>
            <consortium name="The Broad Institute Genomics Platform"/>
            <consortium name="The Broad Institute Genome Sequencing Center for Infectious Disease"/>
            <person name="Wu L."/>
            <person name="Ma J."/>
        </authorList>
    </citation>
    <scope>NUCLEOTIDE SEQUENCE [LARGE SCALE GENOMIC DNA]</scope>
    <source>
        <strain evidence="1 2">JCM 1405</strain>
    </source>
</reference>
<comment type="caution">
    <text evidence="1">The sequence shown here is derived from an EMBL/GenBank/DDBJ whole genome shotgun (WGS) entry which is preliminary data.</text>
</comment>
<sequence length="43" mass="4727">MKKFYKFMGTMFLGLASLIIVVGPASFSGIGIEEMPESIKNSR</sequence>
<organism evidence="1 2">
    <name type="scientific">Clostridium malenominatum</name>
    <dbReference type="NCBI Taxonomy" id="1539"/>
    <lineage>
        <taxon>Bacteria</taxon>
        <taxon>Bacillati</taxon>
        <taxon>Bacillota</taxon>
        <taxon>Clostridia</taxon>
        <taxon>Eubacteriales</taxon>
        <taxon>Clostridiaceae</taxon>
        <taxon>Clostridium</taxon>
    </lineage>
</organism>
<evidence type="ECO:0008006" key="3">
    <source>
        <dbReference type="Google" id="ProtNLM"/>
    </source>
</evidence>
<gene>
    <name evidence="1" type="ORF">GCM10008905_22500</name>
</gene>
<proteinExistence type="predicted"/>
<evidence type="ECO:0000313" key="1">
    <source>
        <dbReference type="EMBL" id="GAA0726213.1"/>
    </source>
</evidence>
<name>A0ABN1J245_9CLOT</name>
<dbReference type="Proteomes" id="UP001500339">
    <property type="component" value="Unassembled WGS sequence"/>
</dbReference>
<protein>
    <recommendedName>
        <fullName evidence="3">Cyclic lactone autoinducer peptide</fullName>
    </recommendedName>
</protein>
<dbReference type="EMBL" id="BAAACF010000002">
    <property type="protein sequence ID" value="GAA0726213.1"/>
    <property type="molecule type" value="Genomic_DNA"/>
</dbReference>